<dbReference type="PANTHER" id="PTHR13373">
    <property type="entry name" value="FROUNT PROTEIN-RELATED"/>
    <property type="match status" value="1"/>
</dbReference>
<dbReference type="Pfam" id="PF07575">
    <property type="entry name" value="Nucleopor_Nup85"/>
    <property type="match status" value="1"/>
</dbReference>
<dbReference type="GO" id="GO:0017056">
    <property type="term" value="F:structural constituent of nuclear pore"/>
    <property type="evidence" value="ECO:0007669"/>
    <property type="project" value="TreeGrafter"/>
</dbReference>
<evidence type="ECO:0000313" key="13">
    <source>
        <dbReference type="Proteomes" id="UP000475862"/>
    </source>
</evidence>
<dbReference type="GO" id="GO:0031080">
    <property type="term" value="C:nuclear pore outer ring"/>
    <property type="evidence" value="ECO:0007669"/>
    <property type="project" value="TreeGrafter"/>
</dbReference>
<proteinExistence type="inferred from homology"/>
<dbReference type="OrthoDB" id="17644at2759"/>
<dbReference type="AlphaFoldDB" id="A0A6G0T8X5"/>
<keyword evidence="11" id="KW-0812">Transmembrane</keyword>
<dbReference type="SMART" id="SM01398">
    <property type="entry name" value="Cornichon"/>
    <property type="match status" value="1"/>
</dbReference>
<comment type="subcellular location">
    <subcellularLocation>
        <location evidence="1 9">Nucleus</location>
        <location evidence="1 9">Nuclear pore complex</location>
    </subcellularLocation>
</comment>
<dbReference type="InterPro" id="IPR011502">
    <property type="entry name" value="Nucleoporin_Nup85"/>
</dbReference>
<dbReference type="GO" id="GO:0031965">
    <property type="term" value="C:nuclear membrane"/>
    <property type="evidence" value="ECO:0007669"/>
    <property type="project" value="UniProtKB-UniRule"/>
</dbReference>
<feature type="transmembrane region" description="Helical" evidence="11">
    <location>
        <begin position="825"/>
        <end position="848"/>
    </location>
</feature>
<comment type="subunit">
    <text evidence="9">Component of the nuclear pore complex (NPC).</text>
</comment>
<comment type="function">
    <text evidence="9">Functions as a component of the nuclear pore complex (NPC).</text>
</comment>
<evidence type="ECO:0000256" key="4">
    <source>
        <dbReference type="ARBA" id="ARBA00022816"/>
    </source>
</evidence>
<dbReference type="GO" id="GO:0006606">
    <property type="term" value="P:protein import into nucleus"/>
    <property type="evidence" value="ECO:0007669"/>
    <property type="project" value="TreeGrafter"/>
</dbReference>
<evidence type="ECO:0000256" key="7">
    <source>
        <dbReference type="ARBA" id="ARBA00023132"/>
    </source>
</evidence>
<dbReference type="GO" id="GO:0006406">
    <property type="term" value="P:mRNA export from nucleus"/>
    <property type="evidence" value="ECO:0007669"/>
    <property type="project" value="TreeGrafter"/>
</dbReference>
<dbReference type="PANTHER" id="PTHR13373:SF21">
    <property type="entry name" value="NUCLEAR PORE COMPLEX PROTEIN NUP85"/>
    <property type="match status" value="1"/>
</dbReference>
<name>A0A6G0T8X5_APHGL</name>
<sequence length="864" mass="99326">MRTAFELLPSDAHGKDAILREAEERFRLFYGVVENILSAKEEEERVRQAANRRNSPYSEWGTGPPLLIIVVCFCVLTINYGGWRRSTGTIVPPPVLQNKKKKERKNGNQQISIPDPSFIDDEVKMLGSWFGMSNICVFPTKMSALSDNKNSSGDDKTERNIIHLKLKTMLFDPKVRQLVNESSGVFQELQTNVDDPTKSTDALYYSRKYRAILSTCILAIDRSNPDKTNETYNQYKMLLHNLQLIWHLCEVLYLVTVPGDTILNNLLDWIKIHYENAENQASVITENKIAYLTDEHIEEKFTFYWDTVIGLVLQGNIDTTRMLLSNHSQSDTEPFIHAIKILKSMPTYSIYGGLPIAEYTSRFKGWQSSAKAKLECGVFLSDSNLNNVMKIICGDPDATNLIRSHCSTWFQFLVAQLIYTDPTVKKHSLSLYAHRSVSKYYEESEYNHMDTLALDLFDGDLEGFVKKLKSYPDSGWSSTHLTNLLHLCDKIEPEFEISEAVEYKNPNEQYLLDYGTFLMTHHSLWQAGVTYLDYCSAGKGYLSVLLSKLEITSDLRVSKILHYATARRLHNVVSSVCKVKGMLSLQKSRIGEALCWAIRGQDSAFATHLGDLYLKEYVKSRCFANPDILDNLGSIVVTCDRFMFIGKYIQFLKLALDKKLNEAALLYIELLRSNICPEYFRLTLLMDVLMFIDDSKECYFNITDISLITMRLDDAIMESNEDSETSDQFLLSQVIITLSDLECDYLNAQECCNRLNFWVRPRIVAQTIIVIGFLTDYNWWMSLVNVPAAAWIIYEFVTIPRGNTGLFDPTEIHHRGQLKKHMRNFVIFTGWYLITFFFYLYFMILAILKGNPLETEAPQHVNRF</sequence>
<gene>
    <name evidence="12" type="ORF">AGLY_013617</name>
</gene>
<evidence type="ECO:0000313" key="12">
    <source>
        <dbReference type="EMBL" id="KAE9526969.1"/>
    </source>
</evidence>
<keyword evidence="6 9" id="KW-0811">Translocation</keyword>
<evidence type="ECO:0000256" key="3">
    <source>
        <dbReference type="ARBA" id="ARBA00022448"/>
    </source>
</evidence>
<keyword evidence="5 9" id="KW-0653">Protein transport</keyword>
<dbReference type="Proteomes" id="UP000475862">
    <property type="component" value="Unassembled WGS sequence"/>
</dbReference>
<accession>A0A6G0T8X5</accession>
<keyword evidence="11" id="KW-1133">Transmembrane helix</keyword>
<evidence type="ECO:0000256" key="6">
    <source>
        <dbReference type="ARBA" id="ARBA00023010"/>
    </source>
</evidence>
<dbReference type="GO" id="GO:0016192">
    <property type="term" value="P:vesicle-mediated transport"/>
    <property type="evidence" value="ECO:0007669"/>
    <property type="project" value="InterPro"/>
</dbReference>
<keyword evidence="7 9" id="KW-0906">Nuclear pore complex</keyword>
<keyword evidence="4 9" id="KW-0509">mRNA transport</keyword>
<dbReference type="EMBL" id="VYZN01000054">
    <property type="protein sequence ID" value="KAE9526969.1"/>
    <property type="molecule type" value="Genomic_DNA"/>
</dbReference>
<organism evidence="12 13">
    <name type="scientific">Aphis glycines</name>
    <name type="common">Soybean aphid</name>
    <dbReference type="NCBI Taxonomy" id="307491"/>
    <lineage>
        <taxon>Eukaryota</taxon>
        <taxon>Metazoa</taxon>
        <taxon>Ecdysozoa</taxon>
        <taxon>Arthropoda</taxon>
        <taxon>Hexapoda</taxon>
        <taxon>Insecta</taxon>
        <taxon>Pterygota</taxon>
        <taxon>Neoptera</taxon>
        <taxon>Paraneoptera</taxon>
        <taxon>Hemiptera</taxon>
        <taxon>Sternorrhyncha</taxon>
        <taxon>Aphidomorpha</taxon>
        <taxon>Aphidoidea</taxon>
        <taxon>Aphididae</taxon>
        <taxon>Aphidini</taxon>
        <taxon>Aphis</taxon>
        <taxon>Aphis</taxon>
    </lineage>
</organism>
<dbReference type="Pfam" id="PF03311">
    <property type="entry name" value="Cornichon"/>
    <property type="match status" value="1"/>
</dbReference>
<keyword evidence="8 9" id="KW-0539">Nucleus</keyword>
<evidence type="ECO:0000256" key="11">
    <source>
        <dbReference type="SAM" id="Phobius"/>
    </source>
</evidence>
<evidence type="ECO:0000256" key="8">
    <source>
        <dbReference type="ARBA" id="ARBA00023242"/>
    </source>
</evidence>
<dbReference type="InterPro" id="IPR003377">
    <property type="entry name" value="Cornichon"/>
</dbReference>
<protein>
    <recommendedName>
        <fullName evidence="9">Nuclear pore complex protein Nup85</fullName>
    </recommendedName>
</protein>
<evidence type="ECO:0000256" key="10">
    <source>
        <dbReference type="SAM" id="MobiDB-lite"/>
    </source>
</evidence>
<evidence type="ECO:0000256" key="1">
    <source>
        <dbReference type="ARBA" id="ARBA00004567"/>
    </source>
</evidence>
<comment type="similarity">
    <text evidence="2 9">Belongs to the nucleoporin Nup85 family.</text>
</comment>
<evidence type="ECO:0000256" key="5">
    <source>
        <dbReference type="ARBA" id="ARBA00022927"/>
    </source>
</evidence>
<keyword evidence="9 11" id="KW-0472">Membrane</keyword>
<keyword evidence="3 9" id="KW-0813">Transport</keyword>
<comment type="caution">
    <text evidence="12">The sequence shown here is derived from an EMBL/GenBank/DDBJ whole genome shotgun (WGS) entry which is preliminary data.</text>
</comment>
<feature type="region of interest" description="Disordered" evidence="10">
    <location>
        <begin position="94"/>
        <end position="113"/>
    </location>
</feature>
<reference evidence="12 13" key="1">
    <citation type="submission" date="2019-08" db="EMBL/GenBank/DDBJ databases">
        <title>The genome of the soybean aphid Biotype 1, its phylome, world population structure and adaptation to the North American continent.</title>
        <authorList>
            <person name="Giordano R."/>
            <person name="Donthu R.K."/>
            <person name="Hernandez A.G."/>
            <person name="Wright C.L."/>
            <person name="Zimin A.V."/>
        </authorList>
    </citation>
    <scope>NUCLEOTIDE SEQUENCE [LARGE SCALE GENOMIC DNA]</scope>
    <source>
        <tissue evidence="12">Whole aphids</tissue>
    </source>
</reference>
<dbReference type="GO" id="GO:0045893">
    <property type="term" value="P:positive regulation of DNA-templated transcription"/>
    <property type="evidence" value="ECO:0007669"/>
    <property type="project" value="TreeGrafter"/>
</dbReference>
<evidence type="ECO:0000256" key="9">
    <source>
        <dbReference type="RuleBase" id="RU365073"/>
    </source>
</evidence>
<keyword evidence="13" id="KW-1185">Reference proteome</keyword>
<evidence type="ECO:0000256" key="2">
    <source>
        <dbReference type="ARBA" id="ARBA00005573"/>
    </source>
</evidence>